<evidence type="ECO:0000313" key="2">
    <source>
        <dbReference type="Proteomes" id="UP000187209"/>
    </source>
</evidence>
<accession>A0A1R2BUI1</accession>
<dbReference type="AlphaFoldDB" id="A0A1R2BUI1"/>
<protein>
    <recommendedName>
        <fullName evidence="3">DUF2817 domain-containing protein</fullName>
    </recommendedName>
</protein>
<evidence type="ECO:0000313" key="1">
    <source>
        <dbReference type="EMBL" id="OMJ80414.1"/>
    </source>
</evidence>
<organism evidence="1 2">
    <name type="scientific">Stentor coeruleus</name>
    <dbReference type="NCBI Taxonomy" id="5963"/>
    <lineage>
        <taxon>Eukaryota</taxon>
        <taxon>Sar</taxon>
        <taxon>Alveolata</taxon>
        <taxon>Ciliophora</taxon>
        <taxon>Postciliodesmatophora</taxon>
        <taxon>Heterotrichea</taxon>
        <taxon>Heterotrichida</taxon>
        <taxon>Stentoridae</taxon>
        <taxon>Stentor</taxon>
    </lineage>
</organism>
<proteinExistence type="predicted"/>
<dbReference type="Proteomes" id="UP000187209">
    <property type="component" value="Unassembled WGS sequence"/>
</dbReference>
<reference evidence="1 2" key="1">
    <citation type="submission" date="2016-11" db="EMBL/GenBank/DDBJ databases">
        <title>The macronuclear genome of Stentor coeruleus: a giant cell with tiny introns.</title>
        <authorList>
            <person name="Slabodnick M."/>
            <person name="Ruby J.G."/>
            <person name="Reiff S.B."/>
            <person name="Swart E.C."/>
            <person name="Gosai S."/>
            <person name="Prabakaran S."/>
            <person name="Witkowska E."/>
            <person name="Larue G.E."/>
            <person name="Fisher S."/>
            <person name="Freeman R.M."/>
            <person name="Gunawardena J."/>
            <person name="Chu W."/>
            <person name="Stover N.A."/>
            <person name="Gregory B.D."/>
            <person name="Nowacki M."/>
            <person name="Derisi J."/>
            <person name="Roy S.W."/>
            <person name="Marshall W.F."/>
            <person name="Sood P."/>
        </authorList>
    </citation>
    <scope>NUCLEOTIDE SEQUENCE [LARGE SCALE GENOMIC DNA]</scope>
    <source>
        <strain evidence="1">WM001</strain>
    </source>
</reference>
<name>A0A1R2BUI1_9CILI</name>
<dbReference type="OrthoDB" id="270449at2759"/>
<comment type="caution">
    <text evidence="1">The sequence shown here is derived from an EMBL/GenBank/DDBJ whole genome shotgun (WGS) entry which is preliminary data.</text>
</comment>
<dbReference type="EMBL" id="MPUH01000424">
    <property type="protein sequence ID" value="OMJ80414.1"/>
    <property type="molecule type" value="Genomic_DNA"/>
</dbReference>
<dbReference type="Pfam" id="PF10994">
    <property type="entry name" value="DUF2817"/>
    <property type="match status" value="1"/>
</dbReference>
<sequence>MKHLYRKSQEKFLHACKTVEGRSEFSQYTSPLWDPLRKNLTTEYLQIGSKSAEKWLIISSGTYGLDFYIGSDIQTYITRMIGLNQIKLPDNISILIVHGINPWGAAWFRPSNINNVCLNYNFAEELENVQKKELADKNFKKLIDMYKNCESVINTIGWKFKTYHLMKTMFYYMKYGPELFYEGVYTHQRDNNIGLHYGGLKKQNENIELEKKINIIIPEDHTKVIHLDIQTSTKKNLNYYFGTEDKKSYDFFSKIENFPALNIRKHSIPLQSIISGIKSDKDNWISATFNIYGSGSLSRLNALRDENIFHNFNIWVENWARDEESLWPVDSYLESHYKRKLLKCYYPAIWSWNQLAIDNSYNMFKEVLGKLGNS</sequence>
<keyword evidence="2" id="KW-1185">Reference proteome</keyword>
<dbReference type="InterPro" id="IPR021259">
    <property type="entry name" value="DUF2817"/>
</dbReference>
<dbReference type="SUPFAM" id="SSF53187">
    <property type="entry name" value="Zn-dependent exopeptidases"/>
    <property type="match status" value="1"/>
</dbReference>
<evidence type="ECO:0008006" key="3">
    <source>
        <dbReference type="Google" id="ProtNLM"/>
    </source>
</evidence>
<gene>
    <name evidence="1" type="ORF">SteCoe_19316</name>
</gene>
<dbReference type="Gene3D" id="3.40.630.10">
    <property type="entry name" value="Zn peptidases"/>
    <property type="match status" value="1"/>
</dbReference>